<dbReference type="PANTHER" id="PTHR24186:SF36">
    <property type="entry name" value="SERINE_THREONINE-PROTEIN PHOSPHATASE 6 REGULATORY ANKYRIN REPEAT SUBUNIT A-LIKE"/>
    <property type="match status" value="1"/>
</dbReference>
<dbReference type="InterPro" id="IPR026961">
    <property type="entry name" value="PGG_dom"/>
</dbReference>
<feature type="compositionally biased region" description="Basic and acidic residues" evidence="7">
    <location>
        <begin position="1"/>
        <end position="14"/>
    </location>
</feature>
<evidence type="ECO:0000259" key="9">
    <source>
        <dbReference type="Pfam" id="PF13962"/>
    </source>
</evidence>
<evidence type="ECO:0000256" key="8">
    <source>
        <dbReference type="SAM" id="Phobius"/>
    </source>
</evidence>
<name>A0A6A1WS52_9ROSI</name>
<keyword evidence="6 8" id="KW-0472">Membrane</keyword>
<dbReference type="Pfam" id="PF13962">
    <property type="entry name" value="PGG"/>
    <property type="match status" value="1"/>
</dbReference>
<dbReference type="AlphaFoldDB" id="A0A6A1WS52"/>
<dbReference type="EMBL" id="RXIC02000019">
    <property type="protein sequence ID" value="KAB1227496.1"/>
    <property type="molecule type" value="Genomic_DNA"/>
</dbReference>
<sequence>MHCGMRDREGKEDEGGGGGEGEQGLYRESGRSPFGSRCTHNNCDFYSRYYHTWGFQSGDDSHPGSAILRGSAAFRAFVVSNELSMLSSTCAVFIHLFVPGLREIEHRENFLLAAWLMILLAMGAMVLAFITGSYAVLAPSLPLAIFSCIIGLFFFPLLFLIFRKALKD</sequence>
<dbReference type="OrthoDB" id="10040922at2759"/>
<comment type="subcellular location">
    <subcellularLocation>
        <location evidence="1">Membrane</location>
        <topology evidence="1">Multi-pass membrane protein</topology>
    </subcellularLocation>
</comment>
<feature type="region of interest" description="Disordered" evidence="7">
    <location>
        <begin position="1"/>
        <end position="28"/>
    </location>
</feature>
<protein>
    <recommendedName>
        <fullName evidence="9">PGG domain-containing protein</fullName>
    </recommendedName>
</protein>
<proteinExistence type="predicted"/>
<reference evidence="10 11" key="1">
    <citation type="journal article" date="2019" name="Plant Biotechnol. J.">
        <title>The red bayberry genome and genetic basis of sex determination.</title>
        <authorList>
            <person name="Jia H.M."/>
            <person name="Jia H.J."/>
            <person name="Cai Q.L."/>
            <person name="Wang Y."/>
            <person name="Zhao H.B."/>
            <person name="Yang W.F."/>
            <person name="Wang G.Y."/>
            <person name="Li Y.H."/>
            <person name="Zhan D.L."/>
            <person name="Shen Y.T."/>
            <person name="Niu Q.F."/>
            <person name="Chang L."/>
            <person name="Qiu J."/>
            <person name="Zhao L."/>
            <person name="Xie H.B."/>
            <person name="Fu W.Y."/>
            <person name="Jin J."/>
            <person name="Li X.W."/>
            <person name="Jiao Y."/>
            <person name="Zhou C.C."/>
            <person name="Tu T."/>
            <person name="Chai C.Y."/>
            <person name="Gao J.L."/>
            <person name="Fan L.J."/>
            <person name="van de Weg E."/>
            <person name="Wang J.Y."/>
            <person name="Gao Z.S."/>
        </authorList>
    </citation>
    <scope>NUCLEOTIDE SEQUENCE [LARGE SCALE GENOMIC DNA]</scope>
    <source>
        <tissue evidence="10">Leaves</tissue>
    </source>
</reference>
<feature type="domain" description="PGG" evidence="9">
    <location>
        <begin position="54"/>
        <end position="136"/>
    </location>
</feature>
<keyword evidence="5" id="KW-0040">ANK repeat</keyword>
<evidence type="ECO:0000256" key="3">
    <source>
        <dbReference type="ARBA" id="ARBA00022737"/>
    </source>
</evidence>
<dbReference type="GO" id="GO:0005886">
    <property type="term" value="C:plasma membrane"/>
    <property type="evidence" value="ECO:0007669"/>
    <property type="project" value="TreeGrafter"/>
</dbReference>
<evidence type="ECO:0000256" key="4">
    <source>
        <dbReference type="ARBA" id="ARBA00022989"/>
    </source>
</evidence>
<organism evidence="10 11">
    <name type="scientific">Morella rubra</name>
    <name type="common">Chinese bayberry</name>
    <dbReference type="NCBI Taxonomy" id="262757"/>
    <lineage>
        <taxon>Eukaryota</taxon>
        <taxon>Viridiplantae</taxon>
        <taxon>Streptophyta</taxon>
        <taxon>Embryophyta</taxon>
        <taxon>Tracheophyta</taxon>
        <taxon>Spermatophyta</taxon>
        <taxon>Magnoliopsida</taxon>
        <taxon>eudicotyledons</taxon>
        <taxon>Gunneridae</taxon>
        <taxon>Pentapetalae</taxon>
        <taxon>rosids</taxon>
        <taxon>fabids</taxon>
        <taxon>Fagales</taxon>
        <taxon>Myricaceae</taxon>
        <taxon>Morella</taxon>
    </lineage>
</organism>
<keyword evidence="4 8" id="KW-1133">Transmembrane helix</keyword>
<dbReference type="PANTHER" id="PTHR24186">
    <property type="entry name" value="PROTEIN PHOSPHATASE 1 REGULATORY SUBUNIT"/>
    <property type="match status" value="1"/>
</dbReference>
<gene>
    <name evidence="10" type="ORF">CJ030_MR1G010284</name>
</gene>
<evidence type="ECO:0000256" key="1">
    <source>
        <dbReference type="ARBA" id="ARBA00004141"/>
    </source>
</evidence>
<keyword evidence="2 8" id="KW-0812">Transmembrane</keyword>
<keyword evidence="3" id="KW-0677">Repeat</keyword>
<evidence type="ECO:0000256" key="2">
    <source>
        <dbReference type="ARBA" id="ARBA00022692"/>
    </source>
</evidence>
<evidence type="ECO:0000256" key="5">
    <source>
        <dbReference type="ARBA" id="ARBA00023043"/>
    </source>
</evidence>
<accession>A0A6A1WS52</accession>
<feature type="transmembrane region" description="Helical" evidence="8">
    <location>
        <begin position="143"/>
        <end position="162"/>
    </location>
</feature>
<feature type="transmembrane region" description="Helical" evidence="8">
    <location>
        <begin position="110"/>
        <end position="137"/>
    </location>
</feature>
<evidence type="ECO:0000313" key="11">
    <source>
        <dbReference type="Proteomes" id="UP000516437"/>
    </source>
</evidence>
<evidence type="ECO:0000256" key="6">
    <source>
        <dbReference type="ARBA" id="ARBA00023136"/>
    </source>
</evidence>
<dbReference type="Proteomes" id="UP000516437">
    <property type="component" value="Chromosome 1"/>
</dbReference>
<keyword evidence="11" id="KW-1185">Reference proteome</keyword>
<evidence type="ECO:0000313" key="10">
    <source>
        <dbReference type="EMBL" id="KAB1227496.1"/>
    </source>
</evidence>
<evidence type="ECO:0000256" key="7">
    <source>
        <dbReference type="SAM" id="MobiDB-lite"/>
    </source>
</evidence>
<comment type="caution">
    <text evidence="10">The sequence shown here is derived from an EMBL/GenBank/DDBJ whole genome shotgun (WGS) entry which is preliminary data.</text>
</comment>